<keyword evidence="2" id="KW-0238">DNA-binding</keyword>
<reference evidence="5" key="1">
    <citation type="submission" date="2022-01" db="EMBL/GenBank/DDBJ databases">
        <title>Paenibacillus spongiae sp. nov., isolated from marine sponge.</title>
        <authorList>
            <person name="Li Z."/>
            <person name="Zhang M."/>
        </authorList>
    </citation>
    <scope>NUCLEOTIDE SEQUENCE</scope>
    <source>
        <strain evidence="5">PHS-Z3</strain>
    </source>
</reference>
<dbReference type="PANTHER" id="PTHR43280">
    <property type="entry name" value="ARAC-FAMILY TRANSCRIPTIONAL REGULATOR"/>
    <property type="match status" value="1"/>
</dbReference>
<protein>
    <submittedName>
        <fullName evidence="5">AraC family transcriptional regulator</fullName>
    </submittedName>
</protein>
<dbReference type="InterPro" id="IPR003313">
    <property type="entry name" value="AraC-bd"/>
</dbReference>
<keyword evidence="1" id="KW-0805">Transcription regulation</keyword>
<dbReference type="Gene3D" id="2.60.120.10">
    <property type="entry name" value="Jelly Rolls"/>
    <property type="match status" value="1"/>
</dbReference>
<evidence type="ECO:0000256" key="2">
    <source>
        <dbReference type="ARBA" id="ARBA00023125"/>
    </source>
</evidence>
<evidence type="ECO:0000256" key="3">
    <source>
        <dbReference type="ARBA" id="ARBA00023163"/>
    </source>
</evidence>
<evidence type="ECO:0000259" key="4">
    <source>
        <dbReference type="PROSITE" id="PS01124"/>
    </source>
</evidence>
<dbReference type="PROSITE" id="PS01124">
    <property type="entry name" value="HTH_ARAC_FAMILY_2"/>
    <property type="match status" value="1"/>
</dbReference>
<keyword evidence="3" id="KW-0804">Transcription</keyword>
<dbReference type="InterPro" id="IPR009057">
    <property type="entry name" value="Homeodomain-like_sf"/>
</dbReference>
<dbReference type="InterPro" id="IPR018060">
    <property type="entry name" value="HTH_AraC"/>
</dbReference>
<keyword evidence="6" id="KW-1185">Reference proteome</keyword>
<evidence type="ECO:0000313" key="5">
    <source>
        <dbReference type="EMBL" id="UVI27488.1"/>
    </source>
</evidence>
<dbReference type="InterPro" id="IPR018062">
    <property type="entry name" value="HTH_AraC-typ_CS"/>
</dbReference>
<dbReference type="SUPFAM" id="SSF46689">
    <property type="entry name" value="Homeodomain-like"/>
    <property type="match status" value="2"/>
</dbReference>
<sequence>MNLLFDPIKFGGKQLQWNYRIRTEANFGGYYHWHPCCEILFVHEGQGSVIVNQLTYEIRRGMLFFFQPYQLHKVYAHVSADSPYVRTILHFDPIVMSGCRDVFPLRYSQFIQLYQGHRKKHGYDFKLDAVHMERLLDMFHSVDGEGRGESQEEIAYLIMQLVSGIHALRSASGEADEQRTLPQSVRYSETIMRWIEAHYADEFSLEQAAEAAHLSKFYASRIFRQETGSSITEYLTARRIKQACRLLQTTNIPIERIGIEVGLPNVSYFIQLFKRVVGITPLKYRNQP</sequence>
<dbReference type="Pfam" id="PF02311">
    <property type="entry name" value="AraC_binding"/>
    <property type="match status" value="1"/>
</dbReference>
<dbReference type="InterPro" id="IPR014710">
    <property type="entry name" value="RmlC-like_jellyroll"/>
</dbReference>
<gene>
    <name evidence="5" type="ORF">L1F29_18635</name>
</gene>
<dbReference type="PANTHER" id="PTHR43280:SF28">
    <property type="entry name" value="HTH-TYPE TRANSCRIPTIONAL ACTIVATOR RHAS"/>
    <property type="match status" value="1"/>
</dbReference>
<dbReference type="CDD" id="cd02208">
    <property type="entry name" value="cupin_RmlC-like"/>
    <property type="match status" value="1"/>
</dbReference>
<dbReference type="Gene3D" id="1.10.10.60">
    <property type="entry name" value="Homeodomain-like"/>
    <property type="match status" value="2"/>
</dbReference>
<proteinExistence type="predicted"/>
<organism evidence="5 6">
    <name type="scientific">Paenibacillus spongiae</name>
    <dbReference type="NCBI Taxonomy" id="2909671"/>
    <lineage>
        <taxon>Bacteria</taxon>
        <taxon>Bacillati</taxon>
        <taxon>Bacillota</taxon>
        <taxon>Bacilli</taxon>
        <taxon>Bacillales</taxon>
        <taxon>Paenibacillaceae</taxon>
        <taxon>Paenibacillus</taxon>
    </lineage>
</organism>
<feature type="domain" description="HTH araC/xylS-type" evidence="4">
    <location>
        <begin position="189"/>
        <end position="287"/>
    </location>
</feature>
<accession>A0ABY5S218</accession>
<dbReference type="SMART" id="SM00342">
    <property type="entry name" value="HTH_ARAC"/>
    <property type="match status" value="1"/>
</dbReference>
<evidence type="ECO:0000313" key="6">
    <source>
        <dbReference type="Proteomes" id="UP001057877"/>
    </source>
</evidence>
<evidence type="ECO:0000256" key="1">
    <source>
        <dbReference type="ARBA" id="ARBA00023015"/>
    </source>
</evidence>
<dbReference type="RefSeq" id="WP_258383576.1">
    <property type="nucleotide sequence ID" value="NZ_CP091430.1"/>
</dbReference>
<dbReference type="InterPro" id="IPR037923">
    <property type="entry name" value="HTH-like"/>
</dbReference>
<dbReference type="Proteomes" id="UP001057877">
    <property type="component" value="Chromosome"/>
</dbReference>
<dbReference type="PROSITE" id="PS00041">
    <property type="entry name" value="HTH_ARAC_FAMILY_1"/>
    <property type="match status" value="1"/>
</dbReference>
<dbReference type="EMBL" id="CP091430">
    <property type="protein sequence ID" value="UVI27488.1"/>
    <property type="molecule type" value="Genomic_DNA"/>
</dbReference>
<name>A0ABY5S218_9BACL</name>
<dbReference type="Pfam" id="PF12833">
    <property type="entry name" value="HTH_18"/>
    <property type="match status" value="1"/>
</dbReference>
<dbReference type="SUPFAM" id="SSF51215">
    <property type="entry name" value="Regulatory protein AraC"/>
    <property type="match status" value="1"/>
</dbReference>